<keyword evidence="2" id="KW-0853">WD repeat</keyword>
<dbReference type="PANTHER" id="PTHR10039">
    <property type="entry name" value="AMELOGENIN"/>
    <property type="match status" value="1"/>
</dbReference>
<dbReference type="EMBL" id="ML977146">
    <property type="protein sequence ID" value="KAF1988969.1"/>
    <property type="molecule type" value="Genomic_DNA"/>
</dbReference>
<dbReference type="Gene3D" id="3.40.50.300">
    <property type="entry name" value="P-loop containing nucleotide triphosphate hydrolases"/>
    <property type="match status" value="1"/>
</dbReference>
<evidence type="ECO:0000313" key="5">
    <source>
        <dbReference type="Proteomes" id="UP000800041"/>
    </source>
</evidence>
<reference evidence="4" key="1">
    <citation type="journal article" date="2020" name="Stud. Mycol.">
        <title>101 Dothideomycetes genomes: a test case for predicting lifestyles and emergence of pathogens.</title>
        <authorList>
            <person name="Haridas S."/>
            <person name="Albert R."/>
            <person name="Binder M."/>
            <person name="Bloem J."/>
            <person name="Labutti K."/>
            <person name="Salamov A."/>
            <person name="Andreopoulos B."/>
            <person name="Baker S."/>
            <person name="Barry K."/>
            <person name="Bills G."/>
            <person name="Bluhm B."/>
            <person name="Cannon C."/>
            <person name="Castanera R."/>
            <person name="Culley D."/>
            <person name="Daum C."/>
            <person name="Ezra D."/>
            <person name="Gonzalez J."/>
            <person name="Henrissat B."/>
            <person name="Kuo A."/>
            <person name="Liang C."/>
            <person name="Lipzen A."/>
            <person name="Lutzoni F."/>
            <person name="Magnuson J."/>
            <person name="Mondo S."/>
            <person name="Nolan M."/>
            <person name="Ohm R."/>
            <person name="Pangilinan J."/>
            <person name="Park H.-J."/>
            <person name="Ramirez L."/>
            <person name="Alfaro M."/>
            <person name="Sun H."/>
            <person name="Tritt A."/>
            <person name="Yoshinaga Y."/>
            <person name="Zwiers L.-H."/>
            <person name="Turgeon B."/>
            <person name="Goodwin S."/>
            <person name="Spatafora J."/>
            <person name="Crous P."/>
            <person name="Grigoriev I."/>
        </authorList>
    </citation>
    <scope>NUCLEOTIDE SEQUENCE</scope>
    <source>
        <strain evidence="4">CBS 113979</strain>
    </source>
</reference>
<dbReference type="InterPro" id="IPR015943">
    <property type="entry name" value="WD40/YVTN_repeat-like_dom_sf"/>
</dbReference>
<dbReference type="PROSITE" id="PS50294">
    <property type="entry name" value="WD_REPEATS_REGION"/>
    <property type="match status" value="1"/>
</dbReference>
<accession>A0A6G1H7I6</accession>
<dbReference type="AlphaFoldDB" id="A0A6G1H7I6"/>
<name>A0A6G1H7I6_9PEZI</name>
<dbReference type="PANTHER" id="PTHR10039:SF17">
    <property type="entry name" value="FUNGAL STAND N-TERMINAL GOODBYE DOMAIN-CONTAINING PROTEIN-RELATED"/>
    <property type="match status" value="1"/>
</dbReference>
<dbReference type="Pfam" id="PF00400">
    <property type="entry name" value="WD40"/>
    <property type="match status" value="1"/>
</dbReference>
<gene>
    <name evidence="4" type="ORF">K402DRAFT_313463</name>
</gene>
<feature type="repeat" description="WD" evidence="2">
    <location>
        <begin position="593"/>
        <end position="634"/>
    </location>
</feature>
<dbReference type="Pfam" id="PF24883">
    <property type="entry name" value="NPHP3_N"/>
    <property type="match status" value="1"/>
</dbReference>
<evidence type="ECO:0000313" key="4">
    <source>
        <dbReference type="EMBL" id="KAF1988969.1"/>
    </source>
</evidence>
<feature type="non-terminal residue" evidence="4">
    <location>
        <position position="1"/>
    </location>
</feature>
<dbReference type="Proteomes" id="UP000800041">
    <property type="component" value="Unassembled WGS sequence"/>
</dbReference>
<protein>
    <recommendedName>
        <fullName evidence="3">Nephrocystin 3-like N-terminal domain-containing protein</fullName>
    </recommendedName>
</protein>
<sequence length="639" mass="72567">DSLDSLPFAADALFNANLRRHEPTCLPDTRVNLLEEIYKWADVQDGPCIFWLNGLAGTGKSTIARTVARTYLDQKKRLGASFFFSRGGGDIGHADKFVTSITKQLASNIPSLDQHICDAIKERRDIVNQSLSDQWQQLVVRPLSKLGKNDGQSTYILVVDALDECDNNDDIQLIIDLLAEVQQSERVRLRVFLTSRPEVPIRHGFRELSGAEHQDFVLHDISPSIINHDIRTYLDHSFKDIARECYLDASWPGDETIKRLVENASGLFIWAATACRFIRKGRILVEERLRLILEHSSSTVNEPEKHLNKIYLTVLHHCISEYSDEELEHVQYRLKRLLGSIIALRSPLSAQSLSQLLNSPQGEVDQILDSLHSILVIPKDRSHLRLHHPSFRDFLYEKTRCEEFWVDEMQAHQILADNCIRLMSKSLKQDMVGVRAPGTLVSDTPRDIIERSLPSELQYACLHWIAHVTERNAQPQGNEQIYRFLGRHLLHWLECLGWMGKVPEGVHAIDQGLVVHSAEPSWLPLSEFIHDAKRFVLYNRLAIEQAPLQAYSSALVFAPTGSIIRKQFEDCIPRWIRRLPKVTEEWNAVLQTLEGHSNSVTSVAFSPDGKTLVSASDDHTVKVWDAGSGALRKTLEGHS</sequence>
<organism evidence="4 5">
    <name type="scientific">Aulographum hederae CBS 113979</name>
    <dbReference type="NCBI Taxonomy" id="1176131"/>
    <lineage>
        <taxon>Eukaryota</taxon>
        <taxon>Fungi</taxon>
        <taxon>Dikarya</taxon>
        <taxon>Ascomycota</taxon>
        <taxon>Pezizomycotina</taxon>
        <taxon>Dothideomycetes</taxon>
        <taxon>Pleosporomycetidae</taxon>
        <taxon>Aulographales</taxon>
        <taxon>Aulographaceae</taxon>
    </lineage>
</organism>
<dbReference type="InterPro" id="IPR001680">
    <property type="entry name" value="WD40_rpt"/>
</dbReference>
<feature type="non-terminal residue" evidence="4">
    <location>
        <position position="639"/>
    </location>
</feature>
<keyword evidence="5" id="KW-1185">Reference proteome</keyword>
<dbReference type="InterPro" id="IPR027417">
    <property type="entry name" value="P-loop_NTPase"/>
</dbReference>
<keyword evidence="1" id="KW-0677">Repeat</keyword>
<dbReference type="OrthoDB" id="674604at2759"/>
<dbReference type="SUPFAM" id="SSF52540">
    <property type="entry name" value="P-loop containing nucleoside triphosphate hydrolases"/>
    <property type="match status" value="1"/>
</dbReference>
<proteinExistence type="predicted"/>
<dbReference type="SMART" id="SM00320">
    <property type="entry name" value="WD40"/>
    <property type="match status" value="1"/>
</dbReference>
<evidence type="ECO:0000259" key="3">
    <source>
        <dbReference type="Pfam" id="PF24883"/>
    </source>
</evidence>
<evidence type="ECO:0000256" key="2">
    <source>
        <dbReference type="PROSITE-ProRule" id="PRU00221"/>
    </source>
</evidence>
<dbReference type="Gene3D" id="2.130.10.10">
    <property type="entry name" value="YVTN repeat-like/Quinoprotein amine dehydrogenase"/>
    <property type="match status" value="1"/>
</dbReference>
<evidence type="ECO:0000256" key="1">
    <source>
        <dbReference type="ARBA" id="ARBA00022737"/>
    </source>
</evidence>
<dbReference type="PROSITE" id="PS50082">
    <property type="entry name" value="WD_REPEATS_2"/>
    <property type="match status" value="1"/>
</dbReference>
<dbReference type="InterPro" id="IPR056884">
    <property type="entry name" value="NPHP3-like_N"/>
</dbReference>
<dbReference type="SUPFAM" id="SSF50978">
    <property type="entry name" value="WD40 repeat-like"/>
    <property type="match status" value="1"/>
</dbReference>
<dbReference type="InterPro" id="IPR036322">
    <property type="entry name" value="WD40_repeat_dom_sf"/>
</dbReference>
<feature type="domain" description="Nephrocystin 3-like N-terminal" evidence="3">
    <location>
        <begin position="36"/>
        <end position="196"/>
    </location>
</feature>